<reference evidence="1 2" key="1">
    <citation type="submission" date="2020-07" db="EMBL/GenBank/DDBJ databases">
        <title>Draft whole-genome sequence of Heliobacterium chlorum DSM 3682, type strain.</title>
        <authorList>
            <person name="Kyndt J.A."/>
            <person name="Meyer T.E."/>
            <person name="Imhoff J.F."/>
        </authorList>
    </citation>
    <scope>NUCLEOTIDE SEQUENCE [LARGE SCALE GENOMIC DNA]</scope>
    <source>
        <strain evidence="1 2">DSM 3682</strain>
    </source>
</reference>
<keyword evidence="2" id="KW-1185">Reference proteome</keyword>
<evidence type="ECO:0000313" key="1">
    <source>
        <dbReference type="EMBL" id="MBC9783802.1"/>
    </source>
</evidence>
<gene>
    <name evidence="1" type="ORF">H1S01_04660</name>
</gene>
<sequence>MITMAQYYDIQRMHFRECKSKRTIAKELKISRRTVKKYLTEGKKPLRPPTWRSIKLRPAPVIEEVRPLIEKWIREEESAPVKQRHTRKRIFERLVTEHCFTGAESTVRKEVGRIRNKIKEDYLPLEFQLGDNIQCDWGQAQITLNGTQKRFTFCHEHTQNYLQTRIYTTKAGYPPLAKRSNYFRISI</sequence>
<accession>A0ABR7T112</accession>
<dbReference type="PANTHER" id="PTHR35004:SF8">
    <property type="entry name" value="TRANSPOSASE RV3428C-RELATED"/>
    <property type="match status" value="1"/>
</dbReference>
<comment type="caution">
    <text evidence="1">The sequence shown here is derived from an EMBL/GenBank/DDBJ whole genome shotgun (WGS) entry which is preliminary data.</text>
</comment>
<proteinExistence type="predicted"/>
<dbReference type="Gene3D" id="1.10.10.60">
    <property type="entry name" value="Homeodomain-like"/>
    <property type="match status" value="1"/>
</dbReference>
<name>A0ABR7T112_HELCL</name>
<dbReference type="EMBL" id="JACVHF010000003">
    <property type="protein sequence ID" value="MBC9783802.1"/>
    <property type="molecule type" value="Genomic_DNA"/>
</dbReference>
<dbReference type="RefSeq" id="WP_188038954.1">
    <property type="nucleotide sequence ID" value="NZ_JACVHF010000003.1"/>
</dbReference>
<evidence type="ECO:0000313" key="2">
    <source>
        <dbReference type="Proteomes" id="UP000617402"/>
    </source>
</evidence>
<protein>
    <submittedName>
        <fullName evidence="1">Transposase</fullName>
    </submittedName>
</protein>
<dbReference type="PANTHER" id="PTHR35004">
    <property type="entry name" value="TRANSPOSASE RV3428C-RELATED"/>
    <property type="match status" value="1"/>
</dbReference>
<organism evidence="1 2">
    <name type="scientific">Heliobacterium chlorum</name>
    <dbReference type="NCBI Taxonomy" id="2698"/>
    <lineage>
        <taxon>Bacteria</taxon>
        <taxon>Bacillati</taxon>
        <taxon>Bacillota</taxon>
        <taxon>Clostridia</taxon>
        <taxon>Eubacteriales</taxon>
        <taxon>Heliobacteriaceae</taxon>
        <taxon>Heliobacterium</taxon>
    </lineage>
</organism>
<dbReference type="Proteomes" id="UP000617402">
    <property type="component" value="Unassembled WGS sequence"/>
</dbReference>